<feature type="compositionally biased region" description="Low complexity" evidence="2">
    <location>
        <begin position="538"/>
        <end position="551"/>
    </location>
</feature>
<feature type="compositionally biased region" description="Low complexity" evidence="2">
    <location>
        <begin position="793"/>
        <end position="809"/>
    </location>
</feature>
<dbReference type="InterPro" id="IPR002483">
    <property type="entry name" value="PWI_dom"/>
</dbReference>
<feature type="domain" description="PWI" evidence="4">
    <location>
        <begin position="1071"/>
        <end position="1168"/>
    </location>
</feature>
<dbReference type="Pfam" id="PF01636">
    <property type="entry name" value="APH"/>
    <property type="match status" value="1"/>
</dbReference>
<dbReference type="SUPFAM" id="SSF56112">
    <property type="entry name" value="Protein kinase-like (PK-like)"/>
    <property type="match status" value="1"/>
</dbReference>
<feature type="region of interest" description="Disordered" evidence="2">
    <location>
        <begin position="924"/>
        <end position="956"/>
    </location>
</feature>
<gene>
    <name evidence="5" type="ORF">EHS25_001047</name>
</gene>
<feature type="domain" description="RRM" evidence="3">
    <location>
        <begin position="561"/>
        <end position="650"/>
    </location>
</feature>
<dbReference type="Proteomes" id="UP000279259">
    <property type="component" value="Unassembled WGS sequence"/>
</dbReference>
<dbReference type="AlphaFoldDB" id="A0A427YH82"/>
<evidence type="ECO:0000313" key="6">
    <source>
        <dbReference type="Proteomes" id="UP000279259"/>
    </source>
</evidence>
<dbReference type="SUPFAM" id="SSF118310">
    <property type="entry name" value="AN1-like Zinc finger"/>
    <property type="match status" value="1"/>
</dbReference>
<dbReference type="GO" id="GO:0003729">
    <property type="term" value="F:mRNA binding"/>
    <property type="evidence" value="ECO:0007669"/>
    <property type="project" value="TreeGrafter"/>
</dbReference>
<dbReference type="OrthoDB" id="6275295at2759"/>
<keyword evidence="1" id="KW-0694">RNA-binding</keyword>
<protein>
    <recommendedName>
        <fullName evidence="7">RRM domain-containing protein</fullName>
    </recommendedName>
</protein>
<dbReference type="InterPro" id="IPR011009">
    <property type="entry name" value="Kinase-like_dom_sf"/>
</dbReference>
<dbReference type="Gene3D" id="3.30.70.330">
    <property type="match status" value="1"/>
</dbReference>
<feature type="region of interest" description="Disordered" evidence="2">
    <location>
        <begin position="998"/>
        <end position="1020"/>
    </location>
</feature>
<feature type="compositionally biased region" description="Basic and acidic residues" evidence="2">
    <location>
        <begin position="843"/>
        <end position="893"/>
    </location>
</feature>
<dbReference type="Gene3D" id="1.20.1390.10">
    <property type="entry name" value="PWI domain"/>
    <property type="match status" value="1"/>
</dbReference>
<organism evidence="5 6">
    <name type="scientific">Saitozyma podzolica</name>
    <dbReference type="NCBI Taxonomy" id="1890683"/>
    <lineage>
        <taxon>Eukaryota</taxon>
        <taxon>Fungi</taxon>
        <taxon>Dikarya</taxon>
        <taxon>Basidiomycota</taxon>
        <taxon>Agaricomycotina</taxon>
        <taxon>Tremellomycetes</taxon>
        <taxon>Tremellales</taxon>
        <taxon>Trimorphomycetaceae</taxon>
        <taxon>Saitozyma</taxon>
    </lineage>
</organism>
<evidence type="ECO:0000259" key="3">
    <source>
        <dbReference type="PROSITE" id="PS50102"/>
    </source>
</evidence>
<dbReference type="EMBL" id="RSCD01000010">
    <property type="protein sequence ID" value="RSH90442.1"/>
    <property type="molecule type" value="Genomic_DNA"/>
</dbReference>
<dbReference type="SMART" id="SM00311">
    <property type="entry name" value="PWI"/>
    <property type="match status" value="1"/>
</dbReference>
<dbReference type="CDD" id="cd14686">
    <property type="entry name" value="bZIP"/>
    <property type="match status" value="1"/>
</dbReference>
<dbReference type="Pfam" id="PF01480">
    <property type="entry name" value="PWI"/>
    <property type="match status" value="1"/>
</dbReference>
<dbReference type="PANTHER" id="PTHR18806:SF4">
    <property type="entry name" value="RNA-BINDING PROTEIN 25"/>
    <property type="match status" value="1"/>
</dbReference>
<dbReference type="InterPro" id="IPR002575">
    <property type="entry name" value="Aminoglycoside_PTrfase"/>
</dbReference>
<accession>A0A427YH82</accession>
<dbReference type="InterPro" id="IPR000504">
    <property type="entry name" value="RRM_dom"/>
</dbReference>
<feature type="region of interest" description="Disordered" evidence="2">
    <location>
        <begin position="759"/>
        <end position="893"/>
    </location>
</feature>
<dbReference type="InterPro" id="IPR052768">
    <property type="entry name" value="RBM25"/>
</dbReference>
<dbReference type="SUPFAM" id="SSF54928">
    <property type="entry name" value="RNA-binding domain, RBD"/>
    <property type="match status" value="1"/>
</dbReference>
<proteinExistence type="predicted"/>
<dbReference type="PROSITE" id="PS50102">
    <property type="entry name" value="RRM"/>
    <property type="match status" value="1"/>
</dbReference>
<dbReference type="SMART" id="SM00360">
    <property type="entry name" value="RRM"/>
    <property type="match status" value="1"/>
</dbReference>
<name>A0A427YH82_9TREE</name>
<dbReference type="CDD" id="cd12446">
    <property type="entry name" value="RRM_RBM25"/>
    <property type="match status" value="1"/>
</dbReference>
<evidence type="ECO:0000256" key="1">
    <source>
        <dbReference type="PROSITE-ProRule" id="PRU00176"/>
    </source>
</evidence>
<dbReference type="GO" id="GO:0005681">
    <property type="term" value="C:spliceosomal complex"/>
    <property type="evidence" value="ECO:0007669"/>
    <property type="project" value="TreeGrafter"/>
</dbReference>
<sequence>MITRGCERGGCTEITLGGSGSCWACGSNLCPTHSTDEDHPCLLLTEKERDIAALAREQLSFERLMQLVRTSNLLAVIKTLRLGDDPRLHFPDNHHDSLGNLNIHIPVEFDDETRWLVRIPHPKFNGPRKEMGNIIIASEVATIASLGAWGLAVPDVLGPITLSCSDGSCLQAMLVKELPGAACDATVSKGTLGPSALATVIDDLASFYIGMSSLSFRTVGSLTTDNTTGKVSVGPLISLPFRRTDPPFFFGPIASSHERYIAQLDWIIDLIDTGAMFRNSPLSSLLYYLEVRRVVDQRMDSEEGPTGPFYIKHADDRGDQILLDGEGHITGIIDWEWACTTSKEEAFAAPCSLIDVQAFFDGSNELCEAERIFAQALEDGGRSDLASCVRNGKFYQRLSMITGQAPDFDMLKAFVHAGTGEVIESKTMEDWVEVAKGSPVSPSRQLASLPTEFRRPTSPSFPPFPPSQGFVQPPFPPNFAPGSTPPNFGGTPPNLGANTPGNVRPPPQSMYPPRQAHPGLGLPPLPSGLPTRPPMSAPPVASTPSPAPASTPSFVREVKATTIFVGSIAPGITDDTLRDLLNACGPLHELKRVSGASGKPQAFGFASFESPEVVMRCIRCLNGVELPDMTPEGRRDRKPAKPLVVKADEKTREFLDEFEATLGRSDDDETADAICRKAIAHIVARLTDPNAAAPTPLGQPASSGGRSPIQVIVPAHLQDLKEGDLPEEQRVVVLDQIAIFRENAMRKEREKKRLEEEMERFKTMQAQGQSPAGPSDYGYGHRALTENTKKSRQWGPPQQQQQSPQQNGGARDPQGYSEPVSFVKAQAPESKEQSDRTDEEEEMLRQQRAARERDAALRDRERKVENWERKRIENLNRELAHRKQQADSEERNRKYATEMLDAWDDDEKTDRGRELFYVDRARWRSQRQQQRTREYQDDVRDRQFEEDEQRALEKESEEFLKKQMAELAELEDKQRRAGLLTEDAAPIRLAMAPVIEPKKEEKKPETAPVKPRPGLTFDNDEDDEAAIKKKRTFIKLDDAGEVDESLTEAERAAQRNARLLGIRKQIPKEKRRLWSTRIEWAAINENLVNTKIRTFVQDQMKELLGDVDEDLADFVLEQVRERKSPDDVVDGLEPVFAEEASVFVVALWRLLAFESEAYMVGLETGNMLV</sequence>
<dbReference type="InterPro" id="IPR034268">
    <property type="entry name" value="RBM25_RRM"/>
</dbReference>
<keyword evidence="6" id="KW-1185">Reference proteome</keyword>
<dbReference type="InterPro" id="IPR012677">
    <property type="entry name" value="Nucleotide-bd_a/b_plait_sf"/>
</dbReference>
<dbReference type="Pfam" id="PF00076">
    <property type="entry name" value="RRM_1"/>
    <property type="match status" value="1"/>
</dbReference>
<evidence type="ECO:0000256" key="2">
    <source>
        <dbReference type="SAM" id="MobiDB-lite"/>
    </source>
</evidence>
<feature type="compositionally biased region" description="Pro residues" evidence="2">
    <location>
        <begin position="521"/>
        <end position="537"/>
    </location>
</feature>
<evidence type="ECO:0000259" key="4">
    <source>
        <dbReference type="PROSITE" id="PS51025"/>
    </source>
</evidence>
<dbReference type="InterPro" id="IPR035896">
    <property type="entry name" value="AN1-like_Znf"/>
</dbReference>
<dbReference type="STRING" id="1890683.A0A427YH82"/>
<feature type="compositionally biased region" description="Basic and acidic residues" evidence="2">
    <location>
        <begin position="931"/>
        <end position="956"/>
    </location>
</feature>
<evidence type="ECO:0000313" key="5">
    <source>
        <dbReference type="EMBL" id="RSH90442.1"/>
    </source>
</evidence>
<reference evidence="5 6" key="1">
    <citation type="submission" date="2018-11" db="EMBL/GenBank/DDBJ databases">
        <title>Genome sequence of Saitozyma podzolica DSM 27192.</title>
        <authorList>
            <person name="Aliyu H."/>
            <person name="Gorte O."/>
            <person name="Ochsenreither K."/>
        </authorList>
    </citation>
    <scope>NUCLEOTIDE SEQUENCE [LARGE SCALE GENOMIC DNA]</scope>
    <source>
        <strain evidence="5 6">DSM 27192</strain>
    </source>
</reference>
<evidence type="ECO:0008006" key="7">
    <source>
        <dbReference type="Google" id="ProtNLM"/>
    </source>
</evidence>
<feature type="region of interest" description="Disordered" evidence="2">
    <location>
        <begin position="436"/>
        <end position="551"/>
    </location>
</feature>
<dbReference type="PANTHER" id="PTHR18806">
    <property type="entry name" value="RBM25 PROTEIN"/>
    <property type="match status" value="1"/>
</dbReference>
<dbReference type="PROSITE" id="PS51025">
    <property type="entry name" value="PWI"/>
    <property type="match status" value="1"/>
</dbReference>
<dbReference type="InterPro" id="IPR035979">
    <property type="entry name" value="RBD_domain_sf"/>
</dbReference>
<comment type="caution">
    <text evidence="5">The sequence shown here is derived from an EMBL/GenBank/DDBJ whole genome shotgun (WGS) entry which is preliminary data.</text>
</comment>